<dbReference type="InterPro" id="IPR024079">
    <property type="entry name" value="MetalloPept_cat_dom_sf"/>
</dbReference>
<dbReference type="InterPro" id="IPR000718">
    <property type="entry name" value="Peptidase_M13"/>
</dbReference>
<dbReference type="GO" id="GO:0016485">
    <property type="term" value="P:protein processing"/>
    <property type="evidence" value="ECO:0007669"/>
    <property type="project" value="TreeGrafter"/>
</dbReference>
<dbReference type="eggNOG" id="KOG3624">
    <property type="taxonomic scope" value="Eukaryota"/>
</dbReference>
<dbReference type="Proteomes" id="UP000095284">
    <property type="component" value="Unplaced"/>
</dbReference>
<protein>
    <submittedName>
        <fullName evidence="11">(pine wood nematode) hypothetical protein</fullName>
    </submittedName>
</protein>
<dbReference type="GO" id="GO:0046872">
    <property type="term" value="F:metal ion binding"/>
    <property type="evidence" value="ECO:0007669"/>
    <property type="project" value="UniProtKB-KW"/>
</dbReference>
<dbReference type="OrthoDB" id="6475849at2759"/>
<evidence type="ECO:0000259" key="10">
    <source>
        <dbReference type="Pfam" id="PF05649"/>
    </source>
</evidence>
<keyword evidence="14" id="KW-1185">Reference proteome</keyword>
<keyword evidence="3" id="KW-0645">Protease</keyword>
<evidence type="ECO:0000313" key="14">
    <source>
        <dbReference type="Proteomes" id="UP000659654"/>
    </source>
</evidence>
<evidence type="ECO:0000256" key="2">
    <source>
        <dbReference type="ARBA" id="ARBA00007357"/>
    </source>
</evidence>
<dbReference type="AlphaFoldDB" id="A0A1I7SAU7"/>
<dbReference type="CDD" id="cd08662">
    <property type="entry name" value="M13"/>
    <property type="match status" value="1"/>
</dbReference>
<dbReference type="Proteomes" id="UP000659654">
    <property type="component" value="Unassembled WGS sequence"/>
</dbReference>
<dbReference type="Proteomes" id="UP000582659">
    <property type="component" value="Unassembled WGS sequence"/>
</dbReference>
<evidence type="ECO:0000256" key="4">
    <source>
        <dbReference type="ARBA" id="ARBA00022723"/>
    </source>
</evidence>
<comment type="cofactor">
    <cofactor evidence="1">
        <name>Zn(2+)</name>
        <dbReference type="ChEBI" id="CHEBI:29105"/>
    </cofactor>
</comment>
<reference evidence="12" key="2">
    <citation type="submission" date="2020-08" db="EMBL/GenBank/DDBJ databases">
        <authorList>
            <person name="Kikuchi T."/>
        </authorList>
    </citation>
    <scope>NUCLEOTIDE SEQUENCE</scope>
    <source>
        <strain evidence="11">Ka4C1</strain>
    </source>
</reference>
<keyword evidence="7" id="KW-0482">Metalloprotease</keyword>
<name>A0A1I7SAU7_BURXY</name>
<evidence type="ECO:0000313" key="12">
    <source>
        <dbReference type="EMBL" id="CAG9126754.1"/>
    </source>
</evidence>
<feature type="domain" description="Peptidase M13 C-terminal" evidence="9">
    <location>
        <begin position="526"/>
        <end position="723"/>
    </location>
</feature>
<proteinExistence type="inferred from homology"/>
<dbReference type="GO" id="GO:0004222">
    <property type="term" value="F:metalloendopeptidase activity"/>
    <property type="evidence" value="ECO:0007669"/>
    <property type="project" value="InterPro"/>
</dbReference>
<dbReference type="PRINTS" id="PR00786">
    <property type="entry name" value="NEPRILYSIN"/>
</dbReference>
<organism evidence="13 15">
    <name type="scientific">Bursaphelenchus xylophilus</name>
    <name type="common">Pinewood nematode worm</name>
    <name type="synonym">Aphelenchoides xylophilus</name>
    <dbReference type="NCBI Taxonomy" id="6326"/>
    <lineage>
        <taxon>Eukaryota</taxon>
        <taxon>Metazoa</taxon>
        <taxon>Ecdysozoa</taxon>
        <taxon>Nematoda</taxon>
        <taxon>Chromadorea</taxon>
        <taxon>Rhabditida</taxon>
        <taxon>Tylenchina</taxon>
        <taxon>Tylenchomorpha</taxon>
        <taxon>Aphelenchoidea</taxon>
        <taxon>Aphelenchoididae</taxon>
        <taxon>Bursaphelenchus</taxon>
    </lineage>
</organism>
<evidence type="ECO:0000256" key="3">
    <source>
        <dbReference type="ARBA" id="ARBA00022670"/>
    </source>
</evidence>
<dbReference type="EMBL" id="CAJFCV020000005">
    <property type="protein sequence ID" value="CAG9126754.1"/>
    <property type="molecule type" value="Genomic_DNA"/>
</dbReference>
<dbReference type="PANTHER" id="PTHR11733:SF240">
    <property type="entry name" value="GH14155P-RELATED"/>
    <property type="match status" value="1"/>
</dbReference>
<dbReference type="Gene3D" id="3.40.390.10">
    <property type="entry name" value="Collagenase (Catalytic Domain)"/>
    <property type="match status" value="1"/>
</dbReference>
<evidence type="ECO:0000256" key="7">
    <source>
        <dbReference type="ARBA" id="ARBA00023049"/>
    </source>
</evidence>
<accession>A0A1I7SAU7</accession>
<evidence type="ECO:0000313" key="13">
    <source>
        <dbReference type="Proteomes" id="UP000095284"/>
    </source>
</evidence>
<feature type="domain" description="Peptidase M13 N-terminal" evidence="10">
    <location>
        <begin position="58"/>
        <end position="465"/>
    </location>
</feature>
<dbReference type="Pfam" id="PF05649">
    <property type="entry name" value="Peptidase_M13_N"/>
    <property type="match status" value="1"/>
</dbReference>
<keyword evidence="6" id="KW-0862">Zinc</keyword>
<dbReference type="PANTHER" id="PTHR11733">
    <property type="entry name" value="ZINC METALLOPROTEASE FAMILY M13 NEPRILYSIN-RELATED"/>
    <property type="match status" value="1"/>
</dbReference>
<feature type="signal peptide" evidence="8">
    <location>
        <begin position="1"/>
        <end position="19"/>
    </location>
</feature>
<reference evidence="15" key="1">
    <citation type="submission" date="2016-11" db="UniProtKB">
        <authorList>
            <consortium name="WormBaseParasite"/>
        </authorList>
    </citation>
    <scope>IDENTIFICATION</scope>
</reference>
<dbReference type="InterPro" id="IPR018497">
    <property type="entry name" value="Peptidase_M13_C"/>
</dbReference>
<dbReference type="EMBL" id="CAJFDI010000005">
    <property type="protein sequence ID" value="CAD5233166.1"/>
    <property type="molecule type" value="Genomic_DNA"/>
</dbReference>
<dbReference type="WBParaSite" id="BXY_1014400.1">
    <property type="protein sequence ID" value="BXY_1014400.1"/>
    <property type="gene ID" value="BXY_1014400"/>
</dbReference>
<sequence>MPSIFHFFLAVGLAGIAKAHNDLNIPFPKEIAEDNDNYEAYKYFAKYADYNMERENSPCLNFYNYSCQYANISNTALLISKENIAQVVRGIKKERNTEWYRLLRREFDNCLHRRISPEAVHQNGTVLKTILRELAQEFRLPFPFISTTTSHAGLPQQFGDVVGYLAQRFQVHTFLSYKIKNRKLILGEPQLAYPVKYFTMAFDMFGDGYKESITDYITQVLEVLDTEVSRLELAKIVDDVVEFELRLARILEVLPVDDALRNDAAQELVKNAGQSLDLKAYLRRISKNVRQPDVFAALTSKIQVAQPTRLQAMQSFIAGYNPVVILNYLIVRLARGLRQYFPRKPKECLADQWLRDGRGVQNIGTALIPPTPQMDPYPVATMDWREVACAETLNNIYTYLVSRVFIDENLPDLKKRTEFVERIKTITKSVTNALRNQFAKVPWLTPASKEAIFKKLDNMRSALVYDKWMENDEYLDKRYRKKEFADNEDEHSANQRLNNLKQELEWSSLFADETHQYFPIPIITVNAYYEPSSNFFCVPLGILQRHFFDINYPAALQYGIAGFVIAHEISHGFDPHGVRYNYKGEKVELLDSTSKESFNKMVQCVIAQYNRRHHRGEYTQTEDVADNTGIRAAFNAYKAEQGLHGSDPQLPQKPLNHYTQDQLFFNAYAQLQCSSHPTNDLPFESHSSLFDRLHGVMQNMRHFQAAYHCPIGSEYAPEEYCHVWL</sequence>
<feature type="chain" id="PRO_5036022103" evidence="8">
    <location>
        <begin position="20"/>
        <end position="725"/>
    </location>
</feature>
<dbReference type="SMR" id="A0A1I7SAU7"/>
<evidence type="ECO:0000256" key="1">
    <source>
        <dbReference type="ARBA" id="ARBA00001947"/>
    </source>
</evidence>
<evidence type="ECO:0000313" key="11">
    <source>
        <dbReference type="EMBL" id="CAD5233166.1"/>
    </source>
</evidence>
<comment type="similarity">
    <text evidence="2">Belongs to the peptidase M13 family.</text>
</comment>
<keyword evidence="8" id="KW-0732">Signal</keyword>
<evidence type="ECO:0000259" key="9">
    <source>
        <dbReference type="Pfam" id="PF01431"/>
    </source>
</evidence>
<evidence type="ECO:0000313" key="15">
    <source>
        <dbReference type="WBParaSite" id="BXY_1014400.1"/>
    </source>
</evidence>
<dbReference type="Gene3D" id="1.10.1380.10">
    <property type="entry name" value="Neutral endopeptidase , domain2"/>
    <property type="match status" value="1"/>
</dbReference>
<dbReference type="InterPro" id="IPR042089">
    <property type="entry name" value="Peptidase_M13_dom_2"/>
</dbReference>
<gene>
    <name evidence="11" type="ORF">BXYJ_LOCUS13257</name>
</gene>
<dbReference type="Pfam" id="PF01431">
    <property type="entry name" value="Peptidase_M13"/>
    <property type="match status" value="1"/>
</dbReference>
<evidence type="ECO:0000256" key="8">
    <source>
        <dbReference type="SAM" id="SignalP"/>
    </source>
</evidence>
<evidence type="ECO:0000256" key="6">
    <source>
        <dbReference type="ARBA" id="ARBA00022833"/>
    </source>
</evidence>
<keyword evidence="5" id="KW-0378">Hydrolase</keyword>
<dbReference type="SUPFAM" id="SSF55486">
    <property type="entry name" value="Metalloproteases ('zincins'), catalytic domain"/>
    <property type="match status" value="1"/>
</dbReference>
<dbReference type="GO" id="GO:0005886">
    <property type="term" value="C:plasma membrane"/>
    <property type="evidence" value="ECO:0007669"/>
    <property type="project" value="TreeGrafter"/>
</dbReference>
<evidence type="ECO:0000256" key="5">
    <source>
        <dbReference type="ARBA" id="ARBA00022801"/>
    </source>
</evidence>
<dbReference type="PROSITE" id="PS51885">
    <property type="entry name" value="NEPRILYSIN"/>
    <property type="match status" value="1"/>
</dbReference>
<keyword evidence="4" id="KW-0479">Metal-binding</keyword>
<dbReference type="InterPro" id="IPR008753">
    <property type="entry name" value="Peptidase_M13_N"/>
</dbReference>